<dbReference type="InterPro" id="IPR036047">
    <property type="entry name" value="F-box-like_dom_sf"/>
</dbReference>
<evidence type="ECO:0000313" key="2">
    <source>
        <dbReference type="EMBL" id="CEP60452.1"/>
    </source>
</evidence>
<dbReference type="RefSeq" id="XP_022626695.1">
    <property type="nucleotide sequence ID" value="XM_022774616.1"/>
</dbReference>
<dbReference type="STRING" id="1245769.A0A0C7N4Q1"/>
<gene>
    <name evidence="2" type="ORF">LALA0_S01e11210g</name>
</gene>
<dbReference type="OrthoDB" id="550575at2759"/>
<proteinExistence type="predicted"/>
<dbReference type="HOGENOM" id="CLU_477498_0_0_1"/>
<accession>A0A0C7N4Q1</accession>
<protein>
    <submittedName>
        <fullName evidence="2">LALA0S01e11210g1_1</fullName>
    </submittedName>
</protein>
<dbReference type="SMART" id="SM00256">
    <property type="entry name" value="FBOX"/>
    <property type="match status" value="1"/>
</dbReference>
<name>A0A0C7N4Q1_9SACH</name>
<feature type="domain" description="F-box" evidence="1">
    <location>
        <begin position="2"/>
        <end position="48"/>
    </location>
</feature>
<keyword evidence="3" id="KW-1185">Reference proteome</keyword>
<dbReference type="GeneID" id="34683843"/>
<evidence type="ECO:0000259" key="1">
    <source>
        <dbReference type="PROSITE" id="PS50181"/>
    </source>
</evidence>
<dbReference type="AlphaFoldDB" id="A0A0C7N4Q1"/>
<dbReference type="Proteomes" id="UP000054304">
    <property type="component" value="Unassembled WGS sequence"/>
</dbReference>
<reference evidence="2 3" key="1">
    <citation type="submission" date="2014-12" db="EMBL/GenBank/DDBJ databases">
        <authorList>
            <person name="Neuveglise Cecile"/>
        </authorList>
    </citation>
    <scope>NUCLEOTIDE SEQUENCE [LARGE SCALE GENOMIC DNA]</scope>
    <source>
        <strain evidence="2 3">CBS 12615</strain>
    </source>
</reference>
<dbReference type="Gene3D" id="1.20.1280.50">
    <property type="match status" value="1"/>
</dbReference>
<sequence>MGSSAFDIPKEIWLSVFGHLNSQDLLSLRLCSHKFNELVKTQSIWASRCYTRWLKVEKEDILAQQLDGPSRLQPKDDWFYYFRYRNRIDTHVMNTLFSIVKDKSQKWDNYGDLMAGLSKYGILMVPLLRKMEFEGYIDRRSFVVTYLGRQLLQMLRHRSFFQLVNQAFAAEANEWVHYAEATVFLPLATMDIAFDRLLSHRNKIFAQVDLRLSQNFEDRSQFMKLPPTLRLDNIMKYLFQALDMARADQLPQQTRYFLDDFLLLRVYAGEARGHPILLLAIIQMISTRYNIETMLCESFLIVRDERIRSGETYVAISQSGYPRIFTRKNLVESMQHSVPDRHAVLSSVLPKMLQPLKLQDLLCKIFDEFSPHCKKSYWDMASDKRMVSLRTLMPHSRIPAQCLDYEYYQMYWKLWRTSFQGQISGLLGKAFLRFTNSRYPHDRLVVHHMIDVEAEPEEENSATFLNGPRSLYLLFSRYSAGESDLSLVGRIVQEKDRDLAQVIVATKTSPRGSQYVNLLNPFGELTVLLKDDTRILEPERISLGVIQELLHCLSLSDLGLFFSHFDEGTHKFVLSQMYATHIEICRNSSNS</sequence>
<dbReference type="EMBL" id="LN736360">
    <property type="protein sequence ID" value="CEP60452.1"/>
    <property type="molecule type" value="Genomic_DNA"/>
</dbReference>
<dbReference type="SUPFAM" id="SSF81383">
    <property type="entry name" value="F-box domain"/>
    <property type="match status" value="1"/>
</dbReference>
<dbReference type="InterPro" id="IPR001810">
    <property type="entry name" value="F-box_dom"/>
</dbReference>
<evidence type="ECO:0000313" key="3">
    <source>
        <dbReference type="Proteomes" id="UP000054304"/>
    </source>
</evidence>
<dbReference type="PROSITE" id="PS50181">
    <property type="entry name" value="FBOX"/>
    <property type="match status" value="1"/>
</dbReference>
<organism evidence="2 3">
    <name type="scientific">Lachancea lanzarotensis</name>
    <dbReference type="NCBI Taxonomy" id="1245769"/>
    <lineage>
        <taxon>Eukaryota</taxon>
        <taxon>Fungi</taxon>
        <taxon>Dikarya</taxon>
        <taxon>Ascomycota</taxon>
        <taxon>Saccharomycotina</taxon>
        <taxon>Saccharomycetes</taxon>
        <taxon>Saccharomycetales</taxon>
        <taxon>Saccharomycetaceae</taxon>
        <taxon>Lachancea</taxon>
    </lineage>
</organism>
<dbReference type="Pfam" id="PF12937">
    <property type="entry name" value="F-box-like"/>
    <property type="match status" value="1"/>
</dbReference>